<feature type="transmembrane region" description="Helical" evidence="6">
    <location>
        <begin position="174"/>
        <end position="196"/>
    </location>
</feature>
<sequence>MSLLYLTILIPFLSAILLALFCGKVSKNTSSVIGVGSILITFIISLIISYEFLKHLSLIKGYIFEQTLWNWVLLDNFNISFTLMLDGLSLTMLCLITGVGFFIHLYASWYMFDKEGYSRFFVYTNLFISCMIILVLGNNMMLMYLGWEGVGLCSYLLINFYYTNPDNGRAAMKAFLITKTGDIFLAIAIFALWNSFGTLNFNEITVTANKFINNLDLISFITIMILIGAISKSAQFPLHTWLIDAMVGPTPVSALIHAATMITAGVYLIARTHVLFLLVPNILYFISLIGAITLIIGSFLAIFQSNIKRILAYSTMSQVGYMFLALGIQAWEPAIFHLMIHSFFKSLLFLSVGSIIIIFNNEQNIFNISGLRKKYLHLYVFMLVGISSLASIPLFTSGFYSKEKILYSLQLNEKTMLLYISIIGVFLTTIYSFRMFFLIFYGEEIKKIKEVNFLKKFSYSLPLVVLAILSMFIGALIHQPLEGVFPVIHFKNNFNKILLEIISSCFVFIGLLVTIFLYLNKNSIIYKINKTSTFCFLLKFFNVDLFYDTFFVKPFKKITYILKNDPINLFLDLFGYFLYFCGKMLSISENGQIRWYITSVVLGAILIFTFLFLI</sequence>
<feature type="transmembrane region" description="Helical" evidence="6">
    <location>
        <begin position="120"/>
        <end position="138"/>
    </location>
</feature>
<feature type="transmembrane region" description="Helical" evidence="6">
    <location>
        <begin position="497"/>
        <end position="519"/>
    </location>
</feature>
<dbReference type="InterPro" id="IPR001516">
    <property type="entry name" value="Proton_antipo_N"/>
</dbReference>
<dbReference type="EMBL" id="OZ034688">
    <property type="protein sequence ID" value="CAL1329089.1"/>
    <property type="molecule type" value="Genomic_DNA"/>
</dbReference>
<evidence type="ECO:0000256" key="2">
    <source>
        <dbReference type="ARBA" id="ARBA00022692"/>
    </source>
</evidence>
<accession>A0ABM9NNN8</accession>
<evidence type="ECO:0000259" key="7">
    <source>
        <dbReference type="Pfam" id="PF00361"/>
    </source>
</evidence>
<evidence type="ECO:0000313" key="10">
    <source>
        <dbReference type="Proteomes" id="UP001497533"/>
    </source>
</evidence>
<dbReference type="Pfam" id="PF00361">
    <property type="entry name" value="Proton_antipo_M"/>
    <property type="match status" value="1"/>
</dbReference>
<dbReference type="NCBIfam" id="TIGR01974">
    <property type="entry name" value="NDH_I_L"/>
    <property type="match status" value="1"/>
</dbReference>
<protein>
    <submittedName>
        <fullName evidence="9">NADH-quinone oxidoreductase subunit L</fullName>
    </submittedName>
</protein>
<feature type="transmembrane region" description="Helical" evidence="6">
    <location>
        <begin position="593"/>
        <end position="613"/>
    </location>
</feature>
<evidence type="ECO:0000259" key="8">
    <source>
        <dbReference type="Pfam" id="PF00662"/>
    </source>
</evidence>
<feature type="transmembrane region" description="Helical" evidence="6">
    <location>
        <begin position="211"/>
        <end position="231"/>
    </location>
</feature>
<dbReference type="InterPro" id="IPR001750">
    <property type="entry name" value="ND/Mrp_TM"/>
</dbReference>
<feature type="transmembrane region" description="Helical" evidence="6">
    <location>
        <begin position="567"/>
        <end position="586"/>
    </location>
</feature>
<feature type="domain" description="NADH-Ubiquinone oxidoreductase (complex I) chain 5 N-terminal" evidence="8">
    <location>
        <begin position="71"/>
        <end position="121"/>
    </location>
</feature>
<feature type="transmembrane region" description="Helical" evidence="6">
    <location>
        <begin position="457"/>
        <end position="477"/>
    </location>
</feature>
<feature type="transmembrane region" description="Helical" evidence="6">
    <location>
        <begin position="334"/>
        <end position="358"/>
    </location>
</feature>
<dbReference type="PANTHER" id="PTHR42829">
    <property type="entry name" value="NADH-UBIQUINONE OXIDOREDUCTASE CHAIN 5"/>
    <property type="match status" value="1"/>
</dbReference>
<dbReference type="Gene3D" id="1.20.5.2700">
    <property type="match status" value="1"/>
</dbReference>
<evidence type="ECO:0000256" key="3">
    <source>
        <dbReference type="ARBA" id="ARBA00022989"/>
    </source>
</evidence>
<dbReference type="PRINTS" id="PR01435">
    <property type="entry name" value="NPOXDRDTASE5"/>
</dbReference>
<dbReference type="InterPro" id="IPR018393">
    <property type="entry name" value="NADHpl_OxRdtase_5_subgr"/>
</dbReference>
<dbReference type="PRINTS" id="PR01434">
    <property type="entry name" value="NADHDHGNASE5"/>
</dbReference>
<dbReference type="Proteomes" id="UP001497533">
    <property type="component" value="Chromosome"/>
</dbReference>
<feature type="transmembrane region" description="Helical" evidence="6">
    <location>
        <begin position="144"/>
        <end position="162"/>
    </location>
</feature>
<dbReference type="PANTHER" id="PTHR42829:SF2">
    <property type="entry name" value="NADH-UBIQUINONE OXIDOREDUCTASE CHAIN 5"/>
    <property type="match status" value="1"/>
</dbReference>
<feature type="transmembrane region" description="Helical" evidence="6">
    <location>
        <begin position="252"/>
        <end position="270"/>
    </location>
</feature>
<evidence type="ECO:0000256" key="6">
    <source>
        <dbReference type="SAM" id="Phobius"/>
    </source>
</evidence>
<feature type="transmembrane region" description="Helical" evidence="6">
    <location>
        <begin position="416"/>
        <end position="437"/>
    </location>
</feature>
<keyword evidence="4 6" id="KW-0472">Membrane</keyword>
<organism evidence="9 10">
    <name type="scientific">Candidatus Providencia siddallii</name>
    <dbReference type="NCBI Taxonomy" id="1715285"/>
    <lineage>
        <taxon>Bacteria</taxon>
        <taxon>Pseudomonadati</taxon>
        <taxon>Pseudomonadota</taxon>
        <taxon>Gammaproteobacteria</taxon>
        <taxon>Enterobacterales</taxon>
        <taxon>Morganellaceae</taxon>
        <taxon>Providencia</taxon>
    </lineage>
</organism>
<reference evidence="9" key="1">
    <citation type="submission" date="2024-04" db="EMBL/GenBank/DDBJ databases">
        <authorList>
            <person name="Manzano-Marin A."/>
            <person name="Manzano-Marin A."/>
            <person name="Alejandro Manzano Marin A."/>
        </authorList>
    </citation>
    <scope>NUCLEOTIDE SEQUENCE [LARGE SCALE GENOMIC DNA]</scope>
    <source>
        <strain evidence="9">TABTEA</strain>
    </source>
</reference>
<feature type="transmembrane region" description="Helical" evidence="6">
    <location>
        <begin position="282"/>
        <end position="303"/>
    </location>
</feature>
<feature type="transmembrane region" description="Helical" evidence="6">
    <location>
        <begin position="32"/>
        <end position="50"/>
    </location>
</feature>
<keyword evidence="2 5" id="KW-0812">Transmembrane</keyword>
<feature type="transmembrane region" description="Helical" evidence="6">
    <location>
        <begin position="378"/>
        <end position="396"/>
    </location>
</feature>
<feature type="transmembrane region" description="Helical" evidence="6">
    <location>
        <begin position="87"/>
        <end position="108"/>
    </location>
</feature>
<keyword evidence="3 6" id="KW-1133">Transmembrane helix</keyword>
<gene>
    <name evidence="9" type="primary">nuoL</name>
    <name evidence="9" type="ORF">PRHACTZTBTEA_158</name>
</gene>
<dbReference type="InterPro" id="IPR003945">
    <property type="entry name" value="NU5C-like"/>
</dbReference>
<evidence type="ECO:0000256" key="4">
    <source>
        <dbReference type="ARBA" id="ARBA00023136"/>
    </source>
</evidence>
<dbReference type="RefSeq" id="WP_341765143.1">
    <property type="nucleotide sequence ID" value="NZ_OZ034688.1"/>
</dbReference>
<dbReference type="Pfam" id="PF00662">
    <property type="entry name" value="Proton_antipo_N"/>
    <property type="match status" value="1"/>
</dbReference>
<evidence type="ECO:0000256" key="1">
    <source>
        <dbReference type="ARBA" id="ARBA00004127"/>
    </source>
</evidence>
<proteinExistence type="predicted"/>
<dbReference type="NCBIfam" id="NF005141">
    <property type="entry name" value="PRK06590.1"/>
    <property type="match status" value="1"/>
</dbReference>
<feature type="transmembrane region" description="Helical" evidence="6">
    <location>
        <begin position="310"/>
        <end position="328"/>
    </location>
</feature>
<evidence type="ECO:0000256" key="5">
    <source>
        <dbReference type="RuleBase" id="RU000320"/>
    </source>
</evidence>
<feature type="domain" description="NADH:quinone oxidoreductase/Mrp antiporter transmembrane" evidence="7">
    <location>
        <begin position="138"/>
        <end position="428"/>
    </location>
</feature>
<feature type="transmembrane region" description="Helical" evidence="6">
    <location>
        <begin position="531"/>
        <end position="547"/>
    </location>
</feature>
<keyword evidence="10" id="KW-1185">Reference proteome</keyword>
<evidence type="ECO:0000313" key="9">
    <source>
        <dbReference type="EMBL" id="CAL1329089.1"/>
    </source>
</evidence>
<comment type="subcellular location">
    <subcellularLocation>
        <location evidence="1">Endomembrane system</location>
        <topology evidence="1">Multi-pass membrane protein</topology>
    </subcellularLocation>
    <subcellularLocation>
        <location evidence="5">Membrane</location>
        <topology evidence="5">Multi-pass membrane protein</topology>
    </subcellularLocation>
</comment>
<name>A0ABM9NNN8_9GAMM</name>